<feature type="region of interest" description="Disordered" evidence="1">
    <location>
        <begin position="1"/>
        <end position="25"/>
    </location>
</feature>
<dbReference type="OMA" id="NDVDEIW"/>
<organism evidence="3 4">
    <name type="scientific">Theobroma cacao</name>
    <name type="common">Cacao</name>
    <name type="synonym">Cocoa</name>
    <dbReference type="NCBI Taxonomy" id="3641"/>
    <lineage>
        <taxon>Eukaryota</taxon>
        <taxon>Viridiplantae</taxon>
        <taxon>Streptophyta</taxon>
        <taxon>Embryophyta</taxon>
        <taxon>Tracheophyta</taxon>
        <taxon>Spermatophyta</taxon>
        <taxon>Magnoliopsida</taxon>
        <taxon>eudicotyledons</taxon>
        <taxon>Gunneridae</taxon>
        <taxon>Pentapetalae</taxon>
        <taxon>rosids</taxon>
        <taxon>malvids</taxon>
        <taxon>Malvales</taxon>
        <taxon>Malvaceae</taxon>
        <taxon>Byttnerioideae</taxon>
        <taxon>Theobroma</taxon>
    </lineage>
</organism>
<sequence length="367" mass="41832">MIESKKERDPTMERPSVEEEVTDDQKLHHLFKNLEQEWDFIKQRPERTLHTRSTGSSKMIQTLRLLNNSPRKLMSSLQHRSSPSERVAWKVRTNDLAVEEILTERRAAIESGKLKGRRLFEGAEGVTEMGFGRDEVTCSGWEIGLDQESEVRSVFSYESDNDVDEIWGRKEVSSASCPRCCSCSPSSSSSSLCAEKEQRGGTEVATLAEKRIVRDVGSGRGRRWMVIIVWLTITLAVCVVGIISRRNFCLYEDEEDMLFDYELLTSLHAINHVALRVRKHGTVPSMYFLAPLFKCSCNKQREELNFWNVKLPFISFSFVMLVGKFGPLAAGNGISIGFATSFFKAWMLYPFPADTRKAWKILFFAAL</sequence>
<protein>
    <submittedName>
        <fullName evidence="3">Uncharacterized protein</fullName>
    </submittedName>
</protein>
<keyword evidence="2" id="KW-0812">Transmembrane</keyword>
<evidence type="ECO:0000313" key="4">
    <source>
        <dbReference type="Proteomes" id="UP000026915"/>
    </source>
</evidence>
<dbReference type="HOGENOM" id="CLU_755244_0_0_1"/>
<dbReference type="Gramene" id="EOY22525">
    <property type="protein sequence ID" value="EOY22525"/>
    <property type="gene ID" value="TCM_014671"/>
</dbReference>
<dbReference type="AlphaFoldDB" id="A0A061FYB1"/>
<dbReference type="InParanoid" id="A0A061FYB1"/>
<keyword evidence="2" id="KW-1133">Transmembrane helix</keyword>
<dbReference type="EMBL" id="CM001881">
    <property type="protein sequence ID" value="EOY22525.1"/>
    <property type="molecule type" value="Genomic_DNA"/>
</dbReference>
<name>A0A061FYB1_THECC</name>
<evidence type="ECO:0000313" key="3">
    <source>
        <dbReference type="EMBL" id="EOY22525.1"/>
    </source>
</evidence>
<keyword evidence="4" id="KW-1185">Reference proteome</keyword>
<feature type="transmembrane region" description="Helical" evidence="2">
    <location>
        <begin position="224"/>
        <end position="243"/>
    </location>
</feature>
<evidence type="ECO:0000256" key="1">
    <source>
        <dbReference type="SAM" id="MobiDB-lite"/>
    </source>
</evidence>
<reference evidence="3 4" key="1">
    <citation type="journal article" date="2013" name="Genome Biol.">
        <title>The genome sequence of the most widely cultivated cacao type and its use to identify candidate genes regulating pod color.</title>
        <authorList>
            <person name="Motamayor J.C."/>
            <person name="Mockaitis K."/>
            <person name="Schmutz J."/>
            <person name="Haiminen N."/>
            <person name="Iii D.L."/>
            <person name="Cornejo O."/>
            <person name="Findley S.D."/>
            <person name="Zheng P."/>
            <person name="Utro F."/>
            <person name="Royaert S."/>
            <person name="Saski C."/>
            <person name="Jenkins J."/>
            <person name="Podicheti R."/>
            <person name="Zhao M."/>
            <person name="Scheffler B.E."/>
            <person name="Stack J.C."/>
            <person name="Feltus F.A."/>
            <person name="Mustiga G.M."/>
            <person name="Amores F."/>
            <person name="Phillips W."/>
            <person name="Marelli J.P."/>
            <person name="May G.D."/>
            <person name="Shapiro H."/>
            <person name="Ma J."/>
            <person name="Bustamante C.D."/>
            <person name="Schnell R.J."/>
            <person name="Main D."/>
            <person name="Gilbert D."/>
            <person name="Parida L."/>
            <person name="Kuhn D.N."/>
        </authorList>
    </citation>
    <scope>NUCLEOTIDE SEQUENCE [LARGE SCALE GENOMIC DNA]</scope>
    <source>
        <strain evidence="4">cv. Matina 1-6</strain>
    </source>
</reference>
<keyword evidence="2" id="KW-0472">Membrane</keyword>
<dbReference type="Proteomes" id="UP000026915">
    <property type="component" value="Chromosome 3"/>
</dbReference>
<dbReference type="eggNOG" id="ENOG502S3TZ">
    <property type="taxonomic scope" value="Eukaryota"/>
</dbReference>
<evidence type="ECO:0000256" key="2">
    <source>
        <dbReference type="SAM" id="Phobius"/>
    </source>
</evidence>
<accession>A0A061FYB1</accession>
<gene>
    <name evidence="3" type="ORF">TCM_014671</name>
</gene>
<proteinExistence type="predicted"/>